<dbReference type="PANTHER" id="PTHR11070:SF2">
    <property type="entry name" value="ATP-DEPENDENT DNA HELICASE SRS2"/>
    <property type="match status" value="1"/>
</dbReference>
<reference evidence="16" key="1">
    <citation type="journal article" date="2020" name="Microbiol. Resour. Announc.">
        <title>Draft Genome Sequences of Thiorhodococcus mannitoliphagus and Thiorhodococcus minor, Purple Sulfur Photosynthetic Bacteria in the Gammaproteobacterial Family Chromatiaceae.</title>
        <authorList>
            <person name="Aviles F.A."/>
            <person name="Meyer T.E."/>
            <person name="Kyndt J.A."/>
        </authorList>
    </citation>
    <scope>NUCLEOTIDE SEQUENCE [LARGE SCALE GENOMIC DNA]</scope>
    <source>
        <strain evidence="16">DSM 18266</strain>
    </source>
</reference>
<keyword evidence="4 12" id="KW-0347">Helicase</keyword>
<sequence length="756" mass="83969">MPALTYTEEQRRSIEHPRGHSLTFAVAGSGKTHMLVGRVLFLLEQGLMPERIRVLAFNRAAATEFRDRLTEALPVGAKVPEVRTFHSLGLRLTAHFETVGLLPRRRLETKEAVAKALARQAAQAALREEGADDYPSPDDLEAFARFIDLVKSDLLSAADAFEALSIPPQYGYFIRGFARFEEARAQQGLRFFADLQSEPVALLSHSAEAQRMVTNKLDAVIVDEFQDVSRVQVELLRHLVGTRASLSAVGDDSQCIYAWRGSKPQFMGDDFDHCFPGATRYSLSRTFRFGHSVSLAAAQLIAHNADRIDTLCVSAPGTPHTRIEVIRGTSSGDQADVVAAIEAWHHSGRRNRDCAVLGRLWGQTLGLELALLERGIPFTKPGKDTAFQVPDVAGLLGYLRLAAGTLFEAPNAREIIRHMLGTPSLRLANRVLDALIEAILQAPEQGAVAIAQVAKRVKTPFHAEKIRERAALWREATQWRAWPAADALRLYAARTDLLRAYATSADSDTASEKQLAYDTLLGWATRTATSVPDFLSRMDDLRRTAERYAAGGDVVLISSIHQAKGREWPMVVVLGLEEGLFPAKRADRQEERRLAYVALTRCKEALHLVIPPDAHFDAQWRGEPMKPYGLARCNASPFAFEARLRTSRELGEAITRHLEGEEPLATLPPAPTARLAVLNRYLGEVGIEARYERPASMAPRSGEPQRPPRWALNDRVRHRVFGEGFIVGFVDRDIVDIDFHGQLRRIKTSVAPLERL</sequence>
<dbReference type="EMBL" id="JAAIJR010000025">
    <property type="protein sequence ID" value="NEX20297.1"/>
    <property type="molecule type" value="Genomic_DNA"/>
</dbReference>
<evidence type="ECO:0000256" key="5">
    <source>
        <dbReference type="ARBA" id="ARBA00022840"/>
    </source>
</evidence>
<dbReference type="GO" id="GO:0005524">
    <property type="term" value="F:ATP binding"/>
    <property type="evidence" value="ECO:0007669"/>
    <property type="project" value="UniProtKB-UniRule"/>
</dbReference>
<accession>A0A6P1DPU4</accession>
<keyword evidence="16" id="KW-1185">Reference proteome</keyword>
<evidence type="ECO:0000256" key="9">
    <source>
        <dbReference type="ARBA" id="ARBA00034808"/>
    </source>
</evidence>
<keyword evidence="7" id="KW-0413">Isomerase</keyword>
<feature type="domain" description="UvrD-like helicase C-terminal" evidence="14">
    <location>
        <begin position="291"/>
        <end position="565"/>
    </location>
</feature>
<dbReference type="Gene3D" id="1.10.10.160">
    <property type="match status" value="1"/>
</dbReference>
<dbReference type="Gene3D" id="3.40.50.300">
    <property type="entry name" value="P-loop containing nucleotide triphosphate hydrolases"/>
    <property type="match status" value="2"/>
</dbReference>
<evidence type="ECO:0000256" key="11">
    <source>
        <dbReference type="ARBA" id="ARBA00048988"/>
    </source>
</evidence>
<comment type="caution">
    <text evidence="15">The sequence shown here is derived from an EMBL/GenBank/DDBJ whole genome shotgun (WGS) entry which is preliminary data.</text>
</comment>
<evidence type="ECO:0000256" key="12">
    <source>
        <dbReference type="PROSITE-ProRule" id="PRU00560"/>
    </source>
</evidence>
<evidence type="ECO:0000256" key="8">
    <source>
        <dbReference type="ARBA" id="ARBA00034617"/>
    </source>
</evidence>
<dbReference type="InterPro" id="IPR014017">
    <property type="entry name" value="DNA_helicase_UvrD-like_C"/>
</dbReference>
<dbReference type="Gene3D" id="1.10.486.10">
    <property type="entry name" value="PCRA, domain 4"/>
    <property type="match status" value="1"/>
</dbReference>
<dbReference type="PROSITE" id="PS51217">
    <property type="entry name" value="UVRD_HELICASE_CTER"/>
    <property type="match status" value="1"/>
</dbReference>
<keyword evidence="5 12" id="KW-0067">ATP-binding</keyword>
<dbReference type="SUPFAM" id="SSF52540">
    <property type="entry name" value="P-loop containing nucleoside triphosphate hydrolases"/>
    <property type="match status" value="1"/>
</dbReference>
<protein>
    <recommendedName>
        <fullName evidence="9">DNA 3'-5' helicase</fullName>
        <ecNumber evidence="9">5.6.2.4</ecNumber>
    </recommendedName>
    <alternativeName>
        <fullName evidence="10">DNA 3'-5' helicase II</fullName>
    </alternativeName>
</protein>
<evidence type="ECO:0000256" key="10">
    <source>
        <dbReference type="ARBA" id="ARBA00034923"/>
    </source>
</evidence>
<evidence type="ECO:0000313" key="15">
    <source>
        <dbReference type="EMBL" id="NEX20297.1"/>
    </source>
</evidence>
<dbReference type="PANTHER" id="PTHR11070">
    <property type="entry name" value="UVRD / RECB / PCRA DNA HELICASE FAMILY MEMBER"/>
    <property type="match status" value="1"/>
</dbReference>
<feature type="binding site" evidence="12">
    <location>
        <begin position="25"/>
        <end position="32"/>
    </location>
    <ligand>
        <name>ATP</name>
        <dbReference type="ChEBI" id="CHEBI:30616"/>
    </ligand>
</feature>
<comment type="catalytic activity">
    <reaction evidence="8">
        <text>Couples ATP hydrolysis with the unwinding of duplex DNA by translocating in the 3'-5' direction.</text>
        <dbReference type="EC" id="5.6.2.4"/>
    </reaction>
</comment>
<keyword evidence="2 12" id="KW-0547">Nucleotide-binding</keyword>
<dbReference type="InterPro" id="IPR014016">
    <property type="entry name" value="UvrD-like_ATP-bd"/>
</dbReference>
<dbReference type="Pfam" id="PF00580">
    <property type="entry name" value="UvrD-helicase"/>
    <property type="match status" value="1"/>
</dbReference>
<proteinExistence type="inferred from homology"/>
<evidence type="ECO:0000256" key="6">
    <source>
        <dbReference type="ARBA" id="ARBA00023125"/>
    </source>
</evidence>
<dbReference type="Proteomes" id="UP000471640">
    <property type="component" value="Unassembled WGS sequence"/>
</dbReference>
<keyword evidence="3 12" id="KW-0378">Hydrolase</keyword>
<dbReference type="AlphaFoldDB" id="A0A6P1DPU4"/>
<dbReference type="GO" id="GO:0043138">
    <property type="term" value="F:3'-5' DNA helicase activity"/>
    <property type="evidence" value="ECO:0007669"/>
    <property type="project" value="UniProtKB-EC"/>
</dbReference>
<evidence type="ECO:0000313" key="16">
    <source>
        <dbReference type="Proteomes" id="UP000471640"/>
    </source>
</evidence>
<evidence type="ECO:0000256" key="7">
    <source>
        <dbReference type="ARBA" id="ARBA00023235"/>
    </source>
</evidence>
<comment type="catalytic activity">
    <reaction evidence="11">
        <text>ATP + H2O = ADP + phosphate + H(+)</text>
        <dbReference type="Rhea" id="RHEA:13065"/>
        <dbReference type="ChEBI" id="CHEBI:15377"/>
        <dbReference type="ChEBI" id="CHEBI:15378"/>
        <dbReference type="ChEBI" id="CHEBI:30616"/>
        <dbReference type="ChEBI" id="CHEBI:43474"/>
        <dbReference type="ChEBI" id="CHEBI:456216"/>
        <dbReference type="EC" id="5.6.2.4"/>
    </reaction>
</comment>
<dbReference type="GO" id="GO:0003677">
    <property type="term" value="F:DNA binding"/>
    <property type="evidence" value="ECO:0007669"/>
    <property type="project" value="UniProtKB-KW"/>
</dbReference>
<evidence type="ECO:0000256" key="4">
    <source>
        <dbReference type="ARBA" id="ARBA00022806"/>
    </source>
</evidence>
<dbReference type="CDD" id="cd17932">
    <property type="entry name" value="DEXQc_UvrD"/>
    <property type="match status" value="1"/>
</dbReference>
<dbReference type="PROSITE" id="PS51198">
    <property type="entry name" value="UVRD_HELICASE_ATP_BIND"/>
    <property type="match status" value="1"/>
</dbReference>
<evidence type="ECO:0000259" key="13">
    <source>
        <dbReference type="PROSITE" id="PS51198"/>
    </source>
</evidence>
<dbReference type="RefSeq" id="WP_164653398.1">
    <property type="nucleotide sequence ID" value="NZ_JAAIJR010000025.1"/>
</dbReference>
<dbReference type="InterPro" id="IPR027417">
    <property type="entry name" value="P-loop_NTPase"/>
</dbReference>
<evidence type="ECO:0000259" key="14">
    <source>
        <dbReference type="PROSITE" id="PS51217"/>
    </source>
</evidence>
<dbReference type="InterPro" id="IPR013986">
    <property type="entry name" value="DExx_box_DNA_helicase_dom_sf"/>
</dbReference>
<dbReference type="GO" id="GO:0000725">
    <property type="term" value="P:recombinational repair"/>
    <property type="evidence" value="ECO:0007669"/>
    <property type="project" value="TreeGrafter"/>
</dbReference>
<name>A0A6P1DPU4_9GAMM</name>
<gene>
    <name evidence="15" type="ORF">G3480_08245</name>
</gene>
<evidence type="ECO:0000256" key="1">
    <source>
        <dbReference type="ARBA" id="ARBA00009922"/>
    </source>
</evidence>
<evidence type="ECO:0000256" key="2">
    <source>
        <dbReference type="ARBA" id="ARBA00022741"/>
    </source>
</evidence>
<comment type="similarity">
    <text evidence="1">Belongs to the helicase family. UvrD subfamily.</text>
</comment>
<organism evidence="15 16">
    <name type="scientific">Thiorhodococcus mannitoliphagus</name>
    <dbReference type="NCBI Taxonomy" id="329406"/>
    <lineage>
        <taxon>Bacteria</taxon>
        <taxon>Pseudomonadati</taxon>
        <taxon>Pseudomonadota</taxon>
        <taxon>Gammaproteobacteria</taxon>
        <taxon>Chromatiales</taxon>
        <taxon>Chromatiaceae</taxon>
        <taxon>Thiorhodococcus</taxon>
    </lineage>
</organism>
<feature type="domain" description="UvrD-like helicase ATP-binding" evidence="13">
    <location>
        <begin position="4"/>
        <end position="290"/>
    </location>
</feature>
<reference evidence="15 16" key="2">
    <citation type="submission" date="2020-02" db="EMBL/GenBank/DDBJ databases">
        <title>Genome sequences of Thiorhodococcus mannitoliphagus and Thiorhodococcus minor, purple sulfur photosynthetic bacteria in the gammaproteobacterial family, Chromatiaceae.</title>
        <authorList>
            <person name="Aviles F.A."/>
            <person name="Meyer T.E."/>
            <person name="Kyndt J.A."/>
        </authorList>
    </citation>
    <scope>NUCLEOTIDE SEQUENCE [LARGE SCALE GENOMIC DNA]</scope>
    <source>
        <strain evidence="15 16">DSM 18266</strain>
    </source>
</reference>
<dbReference type="InterPro" id="IPR000212">
    <property type="entry name" value="DNA_helicase_UvrD/REP"/>
</dbReference>
<dbReference type="GO" id="GO:0016787">
    <property type="term" value="F:hydrolase activity"/>
    <property type="evidence" value="ECO:0007669"/>
    <property type="project" value="UniProtKB-UniRule"/>
</dbReference>
<keyword evidence="6" id="KW-0238">DNA-binding</keyword>
<dbReference type="Pfam" id="PF13361">
    <property type="entry name" value="UvrD_C"/>
    <property type="match status" value="1"/>
</dbReference>
<evidence type="ECO:0000256" key="3">
    <source>
        <dbReference type="ARBA" id="ARBA00022801"/>
    </source>
</evidence>
<dbReference type="EC" id="5.6.2.4" evidence="9"/>